<sequence length="388" mass="41944">MRAKCPRRLFEPLLPLVVAAFQLMGSVGAQKVQIHPSDPYTRVPLEFPGFALLAVAPMMLIIRHARPVLAMWGGILATSVYIHAGYSYGPVFLGPVILIFNAVVRGHRRAAWIASAFLFAWVMSYLIWVVGKRPLDWTHHAGVAAGILVVLTAAEVVRTRREQRAERGRTEEEESRRQASEERLTMAQELHDVLGHSISLIHVQASTALHLMDEHPEQARTALTTIKQASKDVLTEMRSVLGVLREDAPRSPTAGLAQLDELIARSGPAVVKKTVGRARPLPPGVERAAYRIVQEALTNVTKHAPGARATVTLMYGADVLTIRVDDTGATAPSVFGGEGGGDGVPGMRERAAALGGSLYAGPLHPGFRVEARLPVPPVKGPDPSEDTE</sequence>
<dbReference type="InterPro" id="IPR036890">
    <property type="entry name" value="HATPase_C_sf"/>
</dbReference>
<evidence type="ECO:0000256" key="8">
    <source>
        <dbReference type="ARBA" id="ARBA00023012"/>
    </source>
</evidence>
<dbReference type="CDD" id="cd16917">
    <property type="entry name" value="HATPase_UhpB-NarQ-NarX-like"/>
    <property type="match status" value="1"/>
</dbReference>
<keyword evidence="10" id="KW-1133">Transmembrane helix</keyword>
<accession>A0A7W8YZG2</accession>
<evidence type="ECO:0000256" key="9">
    <source>
        <dbReference type="SAM" id="MobiDB-lite"/>
    </source>
</evidence>
<dbReference type="PANTHER" id="PTHR24421:SF10">
    <property type="entry name" value="NITRATE_NITRITE SENSOR PROTEIN NARQ"/>
    <property type="match status" value="1"/>
</dbReference>
<keyword evidence="3" id="KW-0597">Phosphoprotein</keyword>
<dbReference type="Pfam" id="PF07730">
    <property type="entry name" value="HisKA_3"/>
    <property type="match status" value="1"/>
</dbReference>
<evidence type="ECO:0000256" key="6">
    <source>
        <dbReference type="ARBA" id="ARBA00022777"/>
    </source>
</evidence>
<dbReference type="Proteomes" id="UP000588112">
    <property type="component" value="Unassembled WGS sequence"/>
</dbReference>
<proteinExistence type="predicted"/>
<keyword evidence="10" id="KW-0812">Transmembrane</keyword>
<reference evidence="13 14" key="1">
    <citation type="submission" date="2020-08" db="EMBL/GenBank/DDBJ databases">
        <title>Sequencing the genomes of 1000 actinobacteria strains.</title>
        <authorList>
            <person name="Klenk H.-P."/>
        </authorList>
    </citation>
    <scope>NUCLEOTIDE SEQUENCE [LARGE SCALE GENOMIC DNA]</scope>
    <source>
        <strain evidence="13 14">DSM 45790</strain>
    </source>
</reference>
<keyword evidence="14" id="KW-1185">Reference proteome</keyword>
<protein>
    <recommendedName>
        <fullName evidence="2">histidine kinase</fullName>
        <ecNumber evidence="2">2.7.13.3</ecNumber>
    </recommendedName>
</protein>
<feature type="transmembrane region" description="Helical" evidence="10">
    <location>
        <begin position="137"/>
        <end position="157"/>
    </location>
</feature>
<evidence type="ECO:0000256" key="5">
    <source>
        <dbReference type="ARBA" id="ARBA00022741"/>
    </source>
</evidence>
<comment type="catalytic activity">
    <reaction evidence="1">
        <text>ATP + protein L-histidine = ADP + protein N-phospho-L-histidine.</text>
        <dbReference type="EC" id="2.7.13.3"/>
    </reaction>
</comment>
<feature type="transmembrane region" description="Helical" evidence="10">
    <location>
        <begin position="45"/>
        <end position="62"/>
    </location>
</feature>
<comment type="caution">
    <text evidence="13">The sequence shown here is derived from an EMBL/GenBank/DDBJ whole genome shotgun (WGS) entry which is preliminary data.</text>
</comment>
<dbReference type="Gene3D" id="3.30.565.10">
    <property type="entry name" value="Histidine kinase-like ATPase, C-terminal domain"/>
    <property type="match status" value="1"/>
</dbReference>
<evidence type="ECO:0000256" key="4">
    <source>
        <dbReference type="ARBA" id="ARBA00022679"/>
    </source>
</evidence>
<dbReference type="InterPro" id="IPR003594">
    <property type="entry name" value="HATPase_dom"/>
</dbReference>
<dbReference type="Pfam" id="PF02518">
    <property type="entry name" value="HATPase_c"/>
    <property type="match status" value="1"/>
</dbReference>
<keyword evidence="7" id="KW-0067">ATP-binding</keyword>
<organism evidence="13 14">
    <name type="scientific">Sphaerisporangium krabiense</name>
    <dbReference type="NCBI Taxonomy" id="763782"/>
    <lineage>
        <taxon>Bacteria</taxon>
        <taxon>Bacillati</taxon>
        <taxon>Actinomycetota</taxon>
        <taxon>Actinomycetes</taxon>
        <taxon>Streptosporangiales</taxon>
        <taxon>Streptosporangiaceae</taxon>
        <taxon>Sphaerisporangium</taxon>
    </lineage>
</organism>
<evidence type="ECO:0000313" key="14">
    <source>
        <dbReference type="Proteomes" id="UP000588112"/>
    </source>
</evidence>
<keyword evidence="8" id="KW-0902">Two-component regulatory system</keyword>
<evidence type="ECO:0000313" key="13">
    <source>
        <dbReference type="EMBL" id="MBB5624542.1"/>
    </source>
</evidence>
<dbReference type="PANTHER" id="PTHR24421">
    <property type="entry name" value="NITRATE/NITRITE SENSOR PROTEIN NARX-RELATED"/>
    <property type="match status" value="1"/>
</dbReference>
<feature type="region of interest" description="Disordered" evidence="9">
    <location>
        <begin position="161"/>
        <end position="180"/>
    </location>
</feature>
<feature type="domain" description="Histidine kinase/HSP90-like ATPase" evidence="11">
    <location>
        <begin position="285"/>
        <end position="376"/>
    </location>
</feature>
<dbReference type="RefSeq" id="WP_184607901.1">
    <property type="nucleotide sequence ID" value="NZ_BOOS01000012.1"/>
</dbReference>
<dbReference type="InterPro" id="IPR050482">
    <property type="entry name" value="Sensor_HK_TwoCompSys"/>
</dbReference>
<evidence type="ECO:0000259" key="12">
    <source>
        <dbReference type="Pfam" id="PF07730"/>
    </source>
</evidence>
<dbReference type="SUPFAM" id="SSF55874">
    <property type="entry name" value="ATPase domain of HSP90 chaperone/DNA topoisomerase II/histidine kinase"/>
    <property type="match status" value="1"/>
</dbReference>
<dbReference type="AlphaFoldDB" id="A0A7W8YZG2"/>
<keyword evidence="6 13" id="KW-0418">Kinase</keyword>
<dbReference type="InterPro" id="IPR011712">
    <property type="entry name" value="Sig_transdc_His_kin_sub3_dim/P"/>
</dbReference>
<evidence type="ECO:0000256" key="3">
    <source>
        <dbReference type="ARBA" id="ARBA00022553"/>
    </source>
</evidence>
<evidence type="ECO:0000256" key="1">
    <source>
        <dbReference type="ARBA" id="ARBA00000085"/>
    </source>
</evidence>
<keyword evidence="10" id="KW-0472">Membrane</keyword>
<dbReference type="Gene3D" id="1.20.5.1930">
    <property type="match status" value="1"/>
</dbReference>
<feature type="transmembrane region" description="Helical" evidence="10">
    <location>
        <begin position="88"/>
        <end position="104"/>
    </location>
</feature>
<name>A0A7W8YZG2_9ACTN</name>
<keyword evidence="4" id="KW-0808">Transferase</keyword>
<feature type="transmembrane region" description="Helical" evidence="10">
    <location>
        <begin position="111"/>
        <end position="131"/>
    </location>
</feature>
<evidence type="ECO:0000259" key="11">
    <source>
        <dbReference type="Pfam" id="PF02518"/>
    </source>
</evidence>
<feature type="domain" description="Signal transduction histidine kinase subgroup 3 dimerisation and phosphoacceptor" evidence="12">
    <location>
        <begin position="182"/>
        <end position="247"/>
    </location>
</feature>
<evidence type="ECO:0000256" key="10">
    <source>
        <dbReference type="SAM" id="Phobius"/>
    </source>
</evidence>
<dbReference type="GO" id="GO:0005524">
    <property type="term" value="F:ATP binding"/>
    <property type="evidence" value="ECO:0007669"/>
    <property type="project" value="UniProtKB-KW"/>
</dbReference>
<evidence type="ECO:0000256" key="7">
    <source>
        <dbReference type="ARBA" id="ARBA00022840"/>
    </source>
</evidence>
<dbReference type="EC" id="2.7.13.3" evidence="2"/>
<keyword evidence="5" id="KW-0547">Nucleotide-binding</keyword>
<dbReference type="GO" id="GO:0046983">
    <property type="term" value="F:protein dimerization activity"/>
    <property type="evidence" value="ECO:0007669"/>
    <property type="project" value="InterPro"/>
</dbReference>
<evidence type="ECO:0000256" key="2">
    <source>
        <dbReference type="ARBA" id="ARBA00012438"/>
    </source>
</evidence>
<gene>
    <name evidence="13" type="ORF">BJ981_000241</name>
</gene>
<dbReference type="EMBL" id="JACHBR010000001">
    <property type="protein sequence ID" value="MBB5624542.1"/>
    <property type="molecule type" value="Genomic_DNA"/>
</dbReference>
<dbReference type="GO" id="GO:0000155">
    <property type="term" value="F:phosphorelay sensor kinase activity"/>
    <property type="evidence" value="ECO:0007669"/>
    <property type="project" value="InterPro"/>
</dbReference>
<dbReference type="GO" id="GO:0016020">
    <property type="term" value="C:membrane"/>
    <property type="evidence" value="ECO:0007669"/>
    <property type="project" value="InterPro"/>
</dbReference>